<proteinExistence type="inferred from homology"/>
<dbReference type="GO" id="GO:1904680">
    <property type="term" value="F:peptide transmembrane transporter activity"/>
    <property type="evidence" value="ECO:0007669"/>
    <property type="project" value="TreeGrafter"/>
</dbReference>
<dbReference type="Pfam" id="PF00496">
    <property type="entry name" value="SBP_bac_5"/>
    <property type="match status" value="1"/>
</dbReference>
<dbReference type="EMBL" id="VXPY01000086">
    <property type="protein sequence ID" value="MYD91098.1"/>
    <property type="molecule type" value="Genomic_DNA"/>
</dbReference>
<dbReference type="PANTHER" id="PTHR30290">
    <property type="entry name" value="PERIPLASMIC BINDING COMPONENT OF ABC TRANSPORTER"/>
    <property type="match status" value="1"/>
</dbReference>
<dbReference type="InterPro" id="IPR000914">
    <property type="entry name" value="SBP_5_dom"/>
</dbReference>
<evidence type="ECO:0000313" key="6">
    <source>
        <dbReference type="EMBL" id="MYD91098.1"/>
    </source>
</evidence>
<gene>
    <name evidence="6" type="ORF">F4Y08_12310</name>
</gene>
<evidence type="ECO:0000256" key="2">
    <source>
        <dbReference type="ARBA" id="ARBA00022448"/>
    </source>
</evidence>
<dbReference type="InterPro" id="IPR039424">
    <property type="entry name" value="SBP_5"/>
</dbReference>
<dbReference type="GO" id="GO:0043190">
    <property type="term" value="C:ATP-binding cassette (ABC) transporter complex"/>
    <property type="evidence" value="ECO:0007669"/>
    <property type="project" value="InterPro"/>
</dbReference>
<name>A0A6B1DV32_9CHLR</name>
<feature type="chain" id="PRO_5025565707" description="Solute-binding protein family 5 domain-containing protein" evidence="4">
    <location>
        <begin position="25"/>
        <end position="571"/>
    </location>
</feature>
<dbReference type="SUPFAM" id="SSF53850">
    <property type="entry name" value="Periplasmic binding protein-like II"/>
    <property type="match status" value="1"/>
</dbReference>
<feature type="signal peptide" evidence="4">
    <location>
        <begin position="1"/>
        <end position="24"/>
    </location>
</feature>
<protein>
    <recommendedName>
        <fullName evidence="5">Solute-binding protein family 5 domain-containing protein</fullName>
    </recommendedName>
</protein>
<accession>A0A6B1DV32</accession>
<dbReference type="GO" id="GO:0015833">
    <property type="term" value="P:peptide transport"/>
    <property type="evidence" value="ECO:0007669"/>
    <property type="project" value="TreeGrafter"/>
</dbReference>
<dbReference type="Gene3D" id="3.40.190.10">
    <property type="entry name" value="Periplasmic binding protein-like II"/>
    <property type="match status" value="1"/>
</dbReference>
<sequence>MKRLAWRRLLAGATLVAFVLPLLAACTTVAVPTPMEAAPAGPIQGGTWTEASSADGTILNPILASDSASFDMMPYYPGLLGTNPKTGAVEATEMAESWTVSEDSLVWTFNLRSGVTWSDGEAVDAHDFKFTYDAIASELVETPRKANVASIDSIEVLDDLTVRVTFTDLKCDGLLDLGLGWLPSHLYAEDFSDIMDSPLNTAPTVTAEAFGFKEWQRDNFIAMESNDGFWKGAPNMDGQIIRVIPQAGSRLAALENGEIDVMGLEPTQLTRVGLNPDLNIFKFKDDGYSYIGLNQANPANPLPGQDEDGNLVEQDPHPILSDKMVRKAMAHSLDYEAIINKVYLGQGYKLASNVLPAVGWAHDASIEPYAYDLEAAAALLDEAGWTDSDGDGVRECNGCATAEAGVTLSLNLKTNAGNSTREELGVLVQDQLNSIGFDIEFEAIEFGTLVGELLGQSYEMVIIGWTGLGTDPNDDSFWHSRFDTPGSGFNFVSYQNPRVDELLELGLETPGCAAEDRAPYYYEIQQIIHDEIPYLFVTGSIGNVGYSNRWEGIDPGTWSFSWNIHEWALTE</sequence>
<evidence type="ECO:0000256" key="3">
    <source>
        <dbReference type="ARBA" id="ARBA00022729"/>
    </source>
</evidence>
<dbReference type="PROSITE" id="PS51257">
    <property type="entry name" value="PROKAR_LIPOPROTEIN"/>
    <property type="match status" value="1"/>
</dbReference>
<reference evidence="6" key="1">
    <citation type="submission" date="2019-09" db="EMBL/GenBank/DDBJ databases">
        <title>Characterisation of the sponge microbiome using genome-centric metagenomics.</title>
        <authorList>
            <person name="Engelberts J.P."/>
            <person name="Robbins S.J."/>
            <person name="De Goeij J.M."/>
            <person name="Aranda M."/>
            <person name="Bell S.C."/>
            <person name="Webster N.S."/>
        </authorList>
    </citation>
    <scope>NUCLEOTIDE SEQUENCE</scope>
    <source>
        <strain evidence="6">SB0662_bin_9</strain>
    </source>
</reference>
<comment type="similarity">
    <text evidence="1">Belongs to the bacterial solute-binding protein 5 family.</text>
</comment>
<dbReference type="GO" id="GO:0042597">
    <property type="term" value="C:periplasmic space"/>
    <property type="evidence" value="ECO:0007669"/>
    <property type="project" value="UniProtKB-ARBA"/>
</dbReference>
<keyword evidence="3 4" id="KW-0732">Signal</keyword>
<organism evidence="6">
    <name type="scientific">Caldilineaceae bacterium SB0662_bin_9</name>
    <dbReference type="NCBI Taxonomy" id="2605258"/>
    <lineage>
        <taxon>Bacteria</taxon>
        <taxon>Bacillati</taxon>
        <taxon>Chloroflexota</taxon>
        <taxon>Caldilineae</taxon>
        <taxon>Caldilineales</taxon>
        <taxon>Caldilineaceae</taxon>
    </lineage>
</organism>
<dbReference type="Gene3D" id="3.10.105.10">
    <property type="entry name" value="Dipeptide-binding Protein, Domain 3"/>
    <property type="match status" value="1"/>
</dbReference>
<evidence type="ECO:0000256" key="1">
    <source>
        <dbReference type="ARBA" id="ARBA00005695"/>
    </source>
</evidence>
<dbReference type="InterPro" id="IPR030678">
    <property type="entry name" value="Peptide/Ni-bd"/>
</dbReference>
<keyword evidence="2" id="KW-0813">Transport</keyword>
<comment type="caution">
    <text evidence="6">The sequence shown here is derived from an EMBL/GenBank/DDBJ whole genome shotgun (WGS) entry which is preliminary data.</text>
</comment>
<evidence type="ECO:0000259" key="5">
    <source>
        <dbReference type="Pfam" id="PF00496"/>
    </source>
</evidence>
<dbReference type="AlphaFoldDB" id="A0A6B1DV32"/>
<feature type="domain" description="Solute-binding protein family 5" evidence="5">
    <location>
        <begin position="93"/>
        <end position="474"/>
    </location>
</feature>
<dbReference type="PANTHER" id="PTHR30290:SF9">
    <property type="entry name" value="OLIGOPEPTIDE-BINDING PROTEIN APPA"/>
    <property type="match status" value="1"/>
</dbReference>
<dbReference type="Gene3D" id="3.90.76.10">
    <property type="entry name" value="Dipeptide-binding Protein, Domain 1"/>
    <property type="match status" value="1"/>
</dbReference>
<dbReference type="PIRSF" id="PIRSF002741">
    <property type="entry name" value="MppA"/>
    <property type="match status" value="1"/>
</dbReference>
<evidence type="ECO:0000256" key="4">
    <source>
        <dbReference type="SAM" id="SignalP"/>
    </source>
</evidence>